<gene>
    <name evidence="1" type="ORF">ZEAMMB73_Zm00001d029132</name>
</gene>
<evidence type="ECO:0000313" key="1">
    <source>
        <dbReference type="EMBL" id="ONL98000.1"/>
    </source>
</evidence>
<name>A0A1D6K2V2_MAIZE</name>
<dbReference type="InterPro" id="IPR029055">
    <property type="entry name" value="Ntn_hydrolases_N"/>
</dbReference>
<protein>
    <submittedName>
        <fullName evidence="1">Uncharacterized protein</fullName>
    </submittedName>
</protein>
<organism evidence="1">
    <name type="scientific">Zea mays</name>
    <name type="common">Maize</name>
    <dbReference type="NCBI Taxonomy" id="4577"/>
    <lineage>
        <taxon>Eukaryota</taxon>
        <taxon>Viridiplantae</taxon>
        <taxon>Streptophyta</taxon>
        <taxon>Embryophyta</taxon>
        <taxon>Tracheophyta</taxon>
        <taxon>Spermatophyta</taxon>
        <taxon>Magnoliopsida</taxon>
        <taxon>Liliopsida</taxon>
        <taxon>Poales</taxon>
        <taxon>Poaceae</taxon>
        <taxon>PACMAD clade</taxon>
        <taxon>Panicoideae</taxon>
        <taxon>Andropogonodae</taxon>
        <taxon>Andropogoneae</taxon>
        <taxon>Tripsacinae</taxon>
        <taxon>Zea</taxon>
    </lineage>
</organism>
<sequence>MMKLKYNKTGRENDCLPRVGHWNMMNKGPTRRDATALDPEQVQLVELALGALRENSIADVLYLQWLVLPETTKLLGSIAIGLKTKDGVVLAIEKRVTSPLLEMCGFDEEAKSYKDPSAIELVLMPWRYSTGYVLFVINHANKFVSVFNFTPTPEWCKDIPLKRFWEVILLISKKYKVAYGVKRIGWSHDIYMWRHSI</sequence>
<dbReference type="SUPFAM" id="SSF56235">
    <property type="entry name" value="N-terminal nucleophile aminohydrolases (Ntn hydrolases)"/>
    <property type="match status" value="1"/>
</dbReference>
<reference evidence="1" key="1">
    <citation type="submission" date="2015-12" db="EMBL/GenBank/DDBJ databases">
        <title>Update maize B73 reference genome by single molecule sequencing technologies.</title>
        <authorList>
            <consortium name="Maize Genome Sequencing Project"/>
            <person name="Ware D."/>
        </authorList>
    </citation>
    <scope>NUCLEOTIDE SEQUENCE [LARGE SCALE GENOMIC DNA]</scope>
    <source>
        <tissue evidence="1">Seedling</tissue>
    </source>
</reference>
<dbReference type="InParanoid" id="A0A1D6K2V2"/>
<dbReference type="STRING" id="4577.A0A1D6K2V2"/>
<dbReference type="AlphaFoldDB" id="A0A1D6K2V2"/>
<proteinExistence type="predicted"/>
<dbReference type="EMBL" id="CM007647">
    <property type="protein sequence ID" value="ONL98000.1"/>
    <property type="molecule type" value="Genomic_DNA"/>
</dbReference>
<accession>A0A1D6K2V2</accession>
<dbReference type="EMBL" id="CM007647">
    <property type="protein sequence ID" value="ONL98001.1"/>
    <property type="molecule type" value="Genomic_DNA"/>
</dbReference>